<dbReference type="GO" id="GO:0019592">
    <property type="term" value="P:mannitol catabolic process"/>
    <property type="evidence" value="ECO:0007669"/>
    <property type="project" value="TreeGrafter"/>
</dbReference>
<dbReference type="InterPro" id="IPR013131">
    <property type="entry name" value="Mannitol_DH_N"/>
</dbReference>
<dbReference type="UniPathway" id="UPA00246"/>
<dbReference type="EMBL" id="JTHP01000010">
    <property type="protein sequence ID" value="KJD46219.1"/>
    <property type="molecule type" value="Genomic_DNA"/>
</dbReference>
<evidence type="ECO:0000313" key="7">
    <source>
        <dbReference type="EMBL" id="KJD46219.1"/>
    </source>
</evidence>
<dbReference type="EC" id="1.1.1.58" evidence="4"/>
<name>A0A0D7X4P1_9BACL</name>
<dbReference type="AlphaFoldDB" id="A0A0D7X4P1"/>
<comment type="similarity">
    <text evidence="4">Belongs to the mannitol dehydrogenase family. UxaB subfamily.</text>
</comment>
<dbReference type="GO" id="GO:0005829">
    <property type="term" value="C:cytosol"/>
    <property type="evidence" value="ECO:0007669"/>
    <property type="project" value="TreeGrafter"/>
</dbReference>
<proteinExistence type="inferred from homology"/>
<evidence type="ECO:0000256" key="1">
    <source>
        <dbReference type="ARBA" id="ARBA00023002"/>
    </source>
</evidence>
<organism evidence="7 8">
    <name type="scientific">Paenibacillus terrae</name>
    <dbReference type="NCBI Taxonomy" id="159743"/>
    <lineage>
        <taxon>Bacteria</taxon>
        <taxon>Bacillati</taxon>
        <taxon>Bacillota</taxon>
        <taxon>Bacilli</taxon>
        <taxon>Bacillales</taxon>
        <taxon>Paenibacillaceae</taxon>
        <taxon>Paenibacillus</taxon>
    </lineage>
</organism>
<dbReference type="PANTHER" id="PTHR30524">
    <property type="entry name" value="MANNITOL-1-PHOSPHATE 5-DEHYDROGENASE"/>
    <property type="match status" value="1"/>
</dbReference>
<evidence type="ECO:0000259" key="5">
    <source>
        <dbReference type="Pfam" id="PF01232"/>
    </source>
</evidence>
<accession>A0A0D7X4P1</accession>
<dbReference type="InterPro" id="IPR023668">
    <property type="entry name" value="Altronate_OxRdtase"/>
</dbReference>
<keyword evidence="1 4" id="KW-0560">Oxidoreductase</keyword>
<evidence type="ECO:0000256" key="3">
    <source>
        <dbReference type="ARBA" id="ARBA00048615"/>
    </source>
</evidence>
<comment type="catalytic activity">
    <reaction evidence="3">
        <text>D-mannitol 1-phosphate + NAD(+) = beta-D-fructose 6-phosphate + NADH + H(+)</text>
        <dbReference type="Rhea" id="RHEA:19661"/>
        <dbReference type="ChEBI" id="CHEBI:15378"/>
        <dbReference type="ChEBI" id="CHEBI:57540"/>
        <dbReference type="ChEBI" id="CHEBI:57634"/>
        <dbReference type="ChEBI" id="CHEBI:57945"/>
        <dbReference type="ChEBI" id="CHEBI:61381"/>
        <dbReference type="EC" id="1.1.1.17"/>
    </reaction>
</comment>
<dbReference type="InterPro" id="IPR008927">
    <property type="entry name" value="6-PGluconate_DH-like_C_sf"/>
</dbReference>
<dbReference type="InterPro" id="IPR013328">
    <property type="entry name" value="6PGD_dom2"/>
</dbReference>
<dbReference type="PATRIC" id="fig|159743.3.peg.1677"/>
<dbReference type="GO" id="GO:0009026">
    <property type="term" value="F:tagaturonate reductase activity"/>
    <property type="evidence" value="ECO:0007669"/>
    <property type="project" value="UniProtKB-UniRule"/>
</dbReference>
<dbReference type="PANTHER" id="PTHR30524:SF0">
    <property type="entry name" value="ALTRONATE OXIDOREDUCTASE-RELATED"/>
    <property type="match status" value="1"/>
</dbReference>
<evidence type="ECO:0000313" key="8">
    <source>
        <dbReference type="Proteomes" id="UP000032534"/>
    </source>
</evidence>
<dbReference type="Proteomes" id="UP000032534">
    <property type="component" value="Unassembled WGS sequence"/>
</dbReference>
<feature type="domain" description="Mannitol dehydrogenase C-terminal" evidence="6">
    <location>
        <begin position="280"/>
        <end position="477"/>
    </location>
</feature>
<dbReference type="InterPro" id="IPR036291">
    <property type="entry name" value="NAD(P)-bd_dom_sf"/>
</dbReference>
<evidence type="ECO:0000256" key="4">
    <source>
        <dbReference type="HAMAP-Rule" id="MF_00670"/>
    </source>
</evidence>
<evidence type="ECO:0000259" key="6">
    <source>
        <dbReference type="Pfam" id="PF08125"/>
    </source>
</evidence>
<feature type="binding site" evidence="4">
    <location>
        <begin position="25"/>
        <end position="36"/>
    </location>
    <ligand>
        <name>NAD(+)</name>
        <dbReference type="ChEBI" id="CHEBI:57540"/>
    </ligand>
</feature>
<dbReference type="OrthoDB" id="9768714at2"/>
<dbReference type="SUPFAM" id="SSF48179">
    <property type="entry name" value="6-phosphogluconate dehydrogenase C-terminal domain-like"/>
    <property type="match status" value="1"/>
</dbReference>
<reference evidence="7 8" key="1">
    <citation type="submission" date="2014-11" db="EMBL/GenBank/DDBJ databases">
        <title>Draft Genome Sequences of Paenibacillus polymyxa NRRL B-30509 and Paenibacillus terrae NRRL B-30644, Strains from a Poultry Environment that Produce Tridecaptin A and Paenicidins.</title>
        <authorList>
            <person name="van Belkum M.J."/>
            <person name="Lohans C.T."/>
            <person name="Vederas J.C."/>
        </authorList>
    </citation>
    <scope>NUCLEOTIDE SEQUENCE [LARGE SCALE GENOMIC DNA]</scope>
    <source>
        <strain evidence="7 8">NRRL B-30644</strain>
    </source>
</reference>
<dbReference type="NCBIfam" id="NF002969">
    <property type="entry name" value="PRK03643.1"/>
    <property type="match status" value="1"/>
</dbReference>
<evidence type="ECO:0000256" key="2">
    <source>
        <dbReference type="ARBA" id="ARBA00023027"/>
    </source>
</evidence>
<dbReference type="Gene3D" id="3.40.50.720">
    <property type="entry name" value="NAD(P)-binding Rossmann-like Domain"/>
    <property type="match status" value="1"/>
</dbReference>
<dbReference type="InterPro" id="IPR000669">
    <property type="entry name" value="Mannitol_DH"/>
</dbReference>
<dbReference type="RefSeq" id="WP_044645570.1">
    <property type="nucleotide sequence ID" value="NZ_JTHP01000010.1"/>
</dbReference>
<sequence length="497" mass="55803">MKQVDELDQLNRKSFIVTEPYPERVLQFGEGNFLRAFVDWQFDKMNKLADWNTGVVIVQPQAGGLVEKLNEQDGLYTVILEGMKDGQAVKEHTLVECVTRGLNPYGSDWSEYEALSQKPELRFVVSNTTEAGIAYGPEDRLEDRPQKSFPGKLAALLYKRFQFFNGDPGKGLVIIPCELIDRNGDALKEIVLKYADQWKLGAEFTSWLEEANTFCNSLVDRIVPGYPKDRITEIQAELGYRDSLVVVGEQYHLWVIEGPQWLKEELPAHLAGLNVLIVDDMAPYRTRKVRILNGAHTALTPVAYLYGLDTVGQAVEHDVVGAFIQSLIREEVIPTLDSPAAELNVYADDVIERFHNPYVSHYVMSIALNSISKFKTRNLPSLLQYVEQHKALPVKTVFSLASLFVFYRGKRDGDPIALADEAEVLTAFGELWSGYDGTLAGAKQLTAQILGKQTWWEQDLNQIAGLAEQTAQHVYEITSRGMKETLDSLTGNSVPRA</sequence>
<dbReference type="Pfam" id="PF08125">
    <property type="entry name" value="Mannitol_dh_C"/>
    <property type="match status" value="1"/>
</dbReference>
<feature type="domain" description="Mannitol dehydrogenase N-terminal" evidence="5">
    <location>
        <begin position="24"/>
        <end position="265"/>
    </location>
</feature>
<keyword evidence="2 4" id="KW-0520">NAD</keyword>
<dbReference type="HAMAP" id="MF_00670">
    <property type="entry name" value="Altron_oxidoreduct"/>
    <property type="match status" value="1"/>
</dbReference>
<dbReference type="Pfam" id="PF01232">
    <property type="entry name" value="Mannitol_dh"/>
    <property type="match status" value="1"/>
</dbReference>
<dbReference type="PRINTS" id="PR00084">
    <property type="entry name" value="MTLDHDRGNASE"/>
</dbReference>
<comment type="catalytic activity">
    <reaction evidence="4">
        <text>D-altronate + NAD(+) = keto-D-tagaturonate + NADH + H(+)</text>
        <dbReference type="Rhea" id="RHEA:17813"/>
        <dbReference type="ChEBI" id="CHEBI:15378"/>
        <dbReference type="ChEBI" id="CHEBI:17360"/>
        <dbReference type="ChEBI" id="CHEBI:17886"/>
        <dbReference type="ChEBI" id="CHEBI:57540"/>
        <dbReference type="ChEBI" id="CHEBI:57945"/>
        <dbReference type="EC" id="1.1.1.58"/>
    </reaction>
</comment>
<dbReference type="GO" id="GO:0019698">
    <property type="term" value="P:D-galacturonate catabolic process"/>
    <property type="evidence" value="ECO:0007669"/>
    <property type="project" value="TreeGrafter"/>
</dbReference>
<comment type="pathway">
    <text evidence="4">Carbohydrate metabolism; pentose and glucuronate interconversion.</text>
</comment>
<protein>
    <recommendedName>
        <fullName evidence="4">Altronate oxidoreductase</fullName>
        <ecNumber evidence="4">1.1.1.58</ecNumber>
    </recommendedName>
    <alternativeName>
        <fullName evidence="4">Tagaturonate dehydrogenase</fullName>
    </alternativeName>
    <alternativeName>
        <fullName evidence="4">Tagaturonate reductase</fullName>
    </alternativeName>
</protein>
<dbReference type="Gene3D" id="1.10.1040.10">
    <property type="entry name" value="N-(1-d-carboxylethyl)-l-norvaline Dehydrogenase, domain 2"/>
    <property type="match status" value="1"/>
</dbReference>
<dbReference type="SUPFAM" id="SSF51735">
    <property type="entry name" value="NAD(P)-binding Rossmann-fold domains"/>
    <property type="match status" value="1"/>
</dbReference>
<keyword evidence="8" id="KW-1185">Reference proteome</keyword>
<dbReference type="GO" id="GO:0008926">
    <property type="term" value="F:mannitol-1-phosphate 5-dehydrogenase activity"/>
    <property type="evidence" value="ECO:0007669"/>
    <property type="project" value="UniProtKB-EC"/>
</dbReference>
<dbReference type="InterPro" id="IPR013118">
    <property type="entry name" value="Mannitol_DH_C"/>
</dbReference>
<comment type="caution">
    <text evidence="7">The sequence shown here is derived from an EMBL/GenBank/DDBJ whole genome shotgun (WGS) entry which is preliminary data.</text>
</comment>
<gene>
    <name evidence="4" type="primary">uxaB</name>
    <name evidence="7" type="ORF">QD47_07640</name>
</gene>